<name>A0AAD1TKL6_PELCU</name>
<evidence type="ECO:0000313" key="3">
    <source>
        <dbReference type="EMBL" id="CAH2329036.1"/>
    </source>
</evidence>
<reference evidence="3" key="1">
    <citation type="submission" date="2022-03" db="EMBL/GenBank/DDBJ databases">
        <authorList>
            <person name="Alioto T."/>
            <person name="Alioto T."/>
            <person name="Gomez Garrido J."/>
        </authorList>
    </citation>
    <scope>NUCLEOTIDE SEQUENCE</scope>
</reference>
<accession>A0AAD1TKL6</accession>
<feature type="region of interest" description="Disordered" evidence="1">
    <location>
        <begin position="263"/>
        <end position="294"/>
    </location>
</feature>
<dbReference type="Pfam" id="PF23057">
    <property type="entry name" value="RBD_ZCCHC3_1st"/>
    <property type="match status" value="1"/>
</dbReference>
<dbReference type="PROSITE" id="PS50878">
    <property type="entry name" value="RT_POL"/>
    <property type="match status" value="1"/>
</dbReference>
<dbReference type="SUPFAM" id="SSF56672">
    <property type="entry name" value="DNA/RNA polymerases"/>
    <property type="match status" value="1"/>
</dbReference>
<dbReference type="GO" id="GO:0003824">
    <property type="term" value="F:catalytic activity"/>
    <property type="evidence" value="ECO:0007669"/>
    <property type="project" value="InterPro"/>
</dbReference>
<dbReference type="InterPro" id="IPR000477">
    <property type="entry name" value="RT_dom"/>
</dbReference>
<evidence type="ECO:0000256" key="1">
    <source>
        <dbReference type="SAM" id="MobiDB-lite"/>
    </source>
</evidence>
<dbReference type="CDD" id="cd01650">
    <property type="entry name" value="RT_nLTR_like"/>
    <property type="match status" value="1"/>
</dbReference>
<evidence type="ECO:0000313" key="4">
    <source>
        <dbReference type="Proteomes" id="UP001295444"/>
    </source>
</evidence>
<dbReference type="InterPro" id="IPR036691">
    <property type="entry name" value="Endo/exonu/phosph_ase_sf"/>
</dbReference>
<dbReference type="Pfam" id="PF23058">
    <property type="entry name" value="RBD_ZCCHC3_2nd"/>
    <property type="match status" value="1"/>
</dbReference>
<feature type="region of interest" description="Disordered" evidence="1">
    <location>
        <begin position="114"/>
        <end position="246"/>
    </location>
</feature>
<dbReference type="Pfam" id="PF03372">
    <property type="entry name" value="Exo_endo_phos"/>
    <property type="match status" value="1"/>
</dbReference>
<dbReference type="Gene3D" id="3.60.10.10">
    <property type="entry name" value="Endonuclease/exonuclease/phosphatase"/>
    <property type="match status" value="1"/>
</dbReference>
<dbReference type="InterPro" id="IPR005135">
    <property type="entry name" value="Endo/exonuclease/phosphatase"/>
</dbReference>
<feature type="region of interest" description="Disordered" evidence="1">
    <location>
        <begin position="630"/>
        <end position="679"/>
    </location>
</feature>
<feature type="compositionally biased region" description="Polar residues" evidence="1">
    <location>
        <begin position="630"/>
        <end position="639"/>
    </location>
</feature>
<feature type="compositionally biased region" description="Basic residues" evidence="1">
    <location>
        <begin position="215"/>
        <end position="227"/>
    </location>
</feature>
<feature type="region of interest" description="Disordered" evidence="1">
    <location>
        <begin position="859"/>
        <end position="982"/>
    </location>
</feature>
<feature type="region of interest" description="Disordered" evidence="1">
    <location>
        <begin position="437"/>
        <end position="460"/>
    </location>
</feature>
<evidence type="ECO:0000259" key="2">
    <source>
        <dbReference type="PROSITE" id="PS50878"/>
    </source>
</evidence>
<feature type="compositionally biased region" description="Basic and acidic residues" evidence="1">
    <location>
        <begin position="437"/>
        <end position="446"/>
    </location>
</feature>
<feature type="region of interest" description="Disordered" evidence="1">
    <location>
        <begin position="350"/>
        <end position="378"/>
    </location>
</feature>
<feature type="region of interest" description="Disordered" evidence="1">
    <location>
        <begin position="1391"/>
        <end position="1414"/>
    </location>
</feature>
<dbReference type="InterPro" id="IPR057810">
    <property type="entry name" value="RBD_ZCCHC3_1st"/>
</dbReference>
<feature type="domain" description="Reverse transcriptase" evidence="2">
    <location>
        <begin position="1514"/>
        <end position="1785"/>
    </location>
</feature>
<dbReference type="Pfam" id="PF00078">
    <property type="entry name" value="RVT_1"/>
    <property type="match status" value="1"/>
</dbReference>
<dbReference type="InterPro" id="IPR043502">
    <property type="entry name" value="DNA/RNA_pol_sf"/>
</dbReference>
<feature type="compositionally biased region" description="Low complexity" evidence="1">
    <location>
        <begin position="938"/>
        <end position="952"/>
    </location>
</feature>
<feature type="compositionally biased region" description="Basic and acidic residues" evidence="1">
    <location>
        <begin position="114"/>
        <end position="147"/>
    </location>
</feature>
<dbReference type="EMBL" id="OW240924">
    <property type="protein sequence ID" value="CAH2329036.1"/>
    <property type="molecule type" value="Genomic_DNA"/>
</dbReference>
<protein>
    <recommendedName>
        <fullName evidence="2">Reverse transcriptase domain-containing protein</fullName>
    </recommendedName>
</protein>
<proteinExistence type="predicted"/>
<dbReference type="PANTHER" id="PTHR19446">
    <property type="entry name" value="REVERSE TRANSCRIPTASES"/>
    <property type="match status" value="1"/>
</dbReference>
<gene>
    <name evidence="3" type="ORF">PECUL_23A062042</name>
</gene>
<dbReference type="SUPFAM" id="SSF56219">
    <property type="entry name" value="DNase I-like"/>
    <property type="match status" value="1"/>
</dbReference>
<dbReference type="Proteomes" id="UP001295444">
    <property type="component" value="Chromosome 13"/>
</dbReference>
<keyword evidence="4" id="KW-1185">Reference proteome</keyword>
<feature type="compositionally biased region" description="Basic and acidic residues" evidence="1">
    <location>
        <begin position="164"/>
        <end position="201"/>
    </location>
</feature>
<dbReference type="InterPro" id="IPR057811">
    <property type="entry name" value="RBD_ZCCHC3_2nd"/>
</dbReference>
<sequence length="2164" mass="237457">MAHTRADIQLLSGLLAECRKLASSGLHFLEQPPPSLEVGEGTEEEVVPETPLEVASASKAPQASLTYAEAAKGPLRAAIAEKKLVELHLSYTLLQTEKKIADIQAILQQRAKDAARSRRQRAMEGRRDMSPGEESSKDLDSNSHHSPGEPSTSALATPGGAAETEGKAREKDSEKEWDGEKGEEWQLKVQDRGRGLIKESLLKFGNELGEDSVKDKKKKKKKKKNIARRQPETSVRGSGDSTEEGECSNAEYMYNDDVQALQKPGARDTNPAGGNTCMPQKPAQPASVEVSGPPAALHGDRETIPAGTMACTGDPMEGSFPCSLPTLSLTCLPSDLPLRVVASPGVAGTSASCPQAAAGQDGTGWSSLEQGDGPPFPSAPLEQARLLSPTSKSPPLFVPQSVSLDVSKFVFQSVPPASSPPVVPVVPGAAGAAGAMEDRTAGDSHHPQPAVHTEETASGGKKSMTNIVFDSTGGLGMAEEDGSMDVTVNVMMGPIGLSKKVHSQPVCINDVAPAPGVVAPAPGVVAPAPGVVTPAPGVVAPAPGTIAPGVVAPAPGVVAPASGYVAPAPGTIAPAPGYVAPAPGSLELVGTQVSGTSTGTGTLTKGAAVINSLDAQACTRVPLRHSQVVTQGSGVTEASGSARGVRPNHSQTAGPGAPNAWASGPPRLSADGPATRPQVSFGNRRNVVRLICGGETQVPDRRWLVTRLKDMGFAPVDLYALIHASGTREFDVSFMTSQLLDRFWAGWEAARSAQGTKWAGFTAVAISRQGLKKVTFLVRNESIPIADILVWTKRFGDVKSPPVKILDEDGIWTGGWTVSVLLREIREMGHTYRTCPEAQHNVESIWSQEPVEMDSAGLGVQVASSSTRPISGTGVSLPQQQPILPSVSVTSQDPGKATSSRPLTKSVTPTERSPDARPLDAQSLEWSTVKGKKPPPSKTSTLPSPRKIAIPPAAKPPKGGDATYKGGVARASSSSSGLQEAPVPVSNRYEALSSSWADCEYEEEMANLPEVVAGVEVGQEVLLRDDGPLYPGVSVKRFLGSDTEEEGIKSSRARFLVYDHLSRAPYNVILVQETRLETLAALHAAKRDWRWGPSYFSLATERYGGIAILFKDVDVSINRVIELQKGRCVVLDVSMGRQPFRIINIYGPQSKWERKRLFIEIEPYLYTSQQILFGGDFNTITRPQDRRDATQRLGYDSYFLNKMVSQAGLVDVYLHHTPNPTGGYTYHRGSCQSRIDRFFFKENFPVAAPVLTPVEFSDHHILSCELNVYSTPPKGRGIWWLNSDLLVEQRVQQAFMELFYDQMTLADLGQTKSEWWEMVKARTQRLFRNLARNMQSSRYKMYLGLLGRLDILISQGGDPEDIAAVKNLMRSYQYDRYASLVKERDHGSYRSPDPYLSCKRKEGTKSIPSLRGTDGTLEEWSATTILSSSERAAPNVEGASHGRRVDDFLSELTLPEHSDLSFDELVSEITIEEVTESIQQQNKCKSPGPDGLTAEFYQQFCDLLAPHLTEVFNESLAQGLLPPSMRTSALILLSKPNVLDTADVGNWRPISLLNVDRKVLAKILMKRVQGLARRVLSTSQYCSIEGRTVFDAVFEVREALEKCRDGERGIYLLALDQSKAFDRVDHRYLWSVLRKYGLPGKFVNWIITLYRGAESFALVNGWRGRAFRIRSGVRQGCPLSPLLYVFAVDPFIRRVEAGTLQGVARAPERPLRVVAYADDISIVVSNTREATEVDDLILAYSAASASRVNRDKSVVFWCGKEGDQFPLPDGFPRAQPEIKILGVVFGPEDLALRNWTERLAIASSKVEESRRWKLTFRERVNLIKTYVLTVFGYVSNIFLLPRSLHARMFALFFRMLWGNRLNLIKREVTYLARKDRGLAMVNPIVLLTNNFLKRNFGALLKDEQPGWVCIFREWVTPFLVDWFQGGRVKSMRVRHYSYLPSSVIEGVGILRRWNVTVEEVRDTPKKLLDGRVLATHFGIQLALKDCPPSTLASRLKNINSRRLPEKYRDVAFLSFHGRLYVRGNLKYRNITDRGCPRVECSWEVESMDHFLLECPFNVQVYKEVSAALGIPCLSRWTYAEWAYGTSNSRGRAFDLGTLYVVSSVVKYFTWIARCQVSLQRKDLSCQVVVADILRAVRGIYTTERASMDPTIWQRLWRNLKVHPP</sequence>
<feature type="compositionally biased region" description="Polar residues" evidence="1">
    <location>
        <begin position="862"/>
        <end position="911"/>
    </location>
</feature>
<organism evidence="3 4">
    <name type="scientific">Pelobates cultripes</name>
    <name type="common">Western spadefoot toad</name>
    <dbReference type="NCBI Taxonomy" id="61616"/>
    <lineage>
        <taxon>Eukaryota</taxon>
        <taxon>Metazoa</taxon>
        <taxon>Chordata</taxon>
        <taxon>Craniata</taxon>
        <taxon>Vertebrata</taxon>
        <taxon>Euteleostomi</taxon>
        <taxon>Amphibia</taxon>
        <taxon>Batrachia</taxon>
        <taxon>Anura</taxon>
        <taxon>Pelobatoidea</taxon>
        <taxon>Pelobatidae</taxon>
        <taxon>Pelobates</taxon>
    </lineage>
</organism>